<dbReference type="EMBL" id="CP067420">
    <property type="protein sequence ID" value="QQP88382.1"/>
    <property type="molecule type" value="Genomic_DNA"/>
</dbReference>
<gene>
    <name evidence="1" type="ORF">IGS68_20385</name>
</gene>
<organism evidence="1 2">
    <name type="scientific">Skermanella cutis</name>
    <dbReference type="NCBI Taxonomy" id="2775420"/>
    <lineage>
        <taxon>Bacteria</taxon>
        <taxon>Pseudomonadati</taxon>
        <taxon>Pseudomonadota</taxon>
        <taxon>Alphaproteobacteria</taxon>
        <taxon>Rhodospirillales</taxon>
        <taxon>Azospirillaceae</taxon>
        <taxon>Skermanella</taxon>
    </lineage>
</organism>
<protein>
    <submittedName>
        <fullName evidence="1">Uncharacterized protein</fullName>
    </submittedName>
</protein>
<keyword evidence="2" id="KW-1185">Reference proteome</keyword>
<dbReference type="Proteomes" id="UP000595197">
    <property type="component" value="Chromosome"/>
</dbReference>
<reference evidence="1" key="1">
    <citation type="submission" date="2021-02" db="EMBL/GenBank/DDBJ databases">
        <title>Skermanella TT6 skin isolate.</title>
        <authorList>
            <person name="Lee K."/>
            <person name="Ganzorig M."/>
        </authorList>
    </citation>
    <scope>NUCLEOTIDE SEQUENCE</scope>
    <source>
        <strain evidence="1">TT6</strain>
    </source>
</reference>
<sequence>MRRITGRGMNRGMAAALLVPLGAAAGTAAYFLSAHLHSAQPVAVTLAGCRGFGTANLEIPLELLGEGDHTPPVSFGPIDLPGAGGALTLRFRSAGMPGGHGAGVVRIGDVVELPRTFGDTGLVPHRIDLRCREGELRTVRYRREHAVHEFSVVARTDRDYLEKEIP</sequence>
<accession>A0ABX7B4R6</accession>
<proteinExistence type="predicted"/>
<evidence type="ECO:0000313" key="1">
    <source>
        <dbReference type="EMBL" id="QQP88382.1"/>
    </source>
</evidence>
<dbReference type="RefSeq" id="WP_201073151.1">
    <property type="nucleotide sequence ID" value="NZ_CP067420.1"/>
</dbReference>
<evidence type="ECO:0000313" key="2">
    <source>
        <dbReference type="Proteomes" id="UP000595197"/>
    </source>
</evidence>
<name>A0ABX7B4R6_9PROT</name>